<comment type="similarity">
    <text evidence="6">Belongs to the peroxiredoxin family. Tpx subfamily.</text>
</comment>
<comment type="miscellaneous">
    <text evidence="6">The active site is a conserved redox-active cysteine residue, the peroxidatic cysteine (C(P)), which makes the nucleophilic attack on the peroxide substrate. The peroxide oxidizes the C(P)-SH to cysteine sulfenic acid (C(P)-SOH), which then reacts with another cysteine residue, the resolving cysteine (C(R)), to form a disulfide bridge. The disulfide is subsequently reduced by an appropriate electron donor to complete the catalytic cycle. In this atypical 2-Cys peroxiredoxin, C(R) is present in the same subunit to form an intramolecular disulfide. The disulfide is subsequently reduced by thioredoxin.</text>
</comment>
<dbReference type="Gene3D" id="3.40.30.10">
    <property type="entry name" value="Glutaredoxin"/>
    <property type="match status" value="1"/>
</dbReference>
<accession>A0A2T5DW64</accession>
<sequence length="167" mass="17888">MKKVTFQGNPVKVLGSIPMIGEQAKDFSLTASDLSDLTLSSLKGKNLIINIFPSIDTPVCAASVKRFNEEASKLENTTILCVSADLPFAVGRFCEIEGIANVQHASTFRSEGFAEAYGVAIPEGALRGLTTRAIVCVNKDGVVTHSELVLEITNEPNYEAAIKTLVQ</sequence>
<dbReference type="PANTHER" id="PTHR43110">
    <property type="entry name" value="THIOL PEROXIDASE"/>
    <property type="match status" value="1"/>
</dbReference>
<evidence type="ECO:0000256" key="3">
    <source>
        <dbReference type="ARBA" id="ARBA00023002"/>
    </source>
</evidence>
<evidence type="ECO:0000256" key="5">
    <source>
        <dbReference type="ARBA" id="ARBA00023284"/>
    </source>
</evidence>
<evidence type="ECO:0000313" key="8">
    <source>
        <dbReference type="EMBL" id="PTP11290.1"/>
    </source>
</evidence>
<comment type="function">
    <text evidence="6">Thiol-specific peroxidase that catalyzes the reduction of hydrogen peroxide and organic hydroperoxides to water and alcohols, respectively. Plays a role in cell protection against oxidative stress by detoxifying peroxides.</text>
</comment>
<gene>
    <name evidence="6" type="primary">tpx</name>
    <name evidence="8" type="ORF">CWO36_25470</name>
</gene>
<keyword evidence="4 6" id="KW-1015">Disulfide bond</keyword>
<keyword evidence="1 6" id="KW-0575">Peroxidase</keyword>
<dbReference type="SUPFAM" id="SSF52833">
    <property type="entry name" value="Thioredoxin-like"/>
    <property type="match status" value="1"/>
</dbReference>
<dbReference type="InterPro" id="IPR013766">
    <property type="entry name" value="Thioredoxin_domain"/>
</dbReference>
<feature type="active site" description="Cysteine sulfenic acid (-SOH) intermediate" evidence="6">
    <location>
        <position position="60"/>
    </location>
</feature>
<feature type="domain" description="Thioredoxin" evidence="7">
    <location>
        <begin position="18"/>
        <end position="167"/>
    </location>
</feature>
<reference evidence="8 9" key="1">
    <citation type="submission" date="2017-11" db="EMBL/GenBank/DDBJ databases">
        <title>Population delineation of vibrios coincides with oyster pathogenicity.</title>
        <authorList>
            <person name="Bruto M."/>
            <person name="Labreuche Y."/>
            <person name="James A."/>
            <person name="Piel D."/>
            <person name="Chenivesse S."/>
            <person name="Petton B."/>
            <person name="Polz M.F."/>
            <person name="Le Roux F."/>
        </authorList>
    </citation>
    <scope>NUCLEOTIDE SEQUENCE [LARGE SCALE GENOMIC DNA]</scope>
    <source>
        <strain evidence="8 9">1F_55</strain>
    </source>
</reference>
<dbReference type="Pfam" id="PF08534">
    <property type="entry name" value="Redoxin"/>
    <property type="match status" value="1"/>
</dbReference>
<protein>
    <recommendedName>
        <fullName evidence="6">Thiol peroxidase</fullName>
        <shortName evidence="6">Tpx</shortName>
        <ecNumber evidence="6">1.11.1.24</ecNumber>
    </recommendedName>
    <alternativeName>
        <fullName evidence="6">Peroxiredoxin tpx</fullName>
        <shortName evidence="6">Prx</shortName>
    </alternativeName>
    <alternativeName>
        <fullName evidence="6">Thioredoxin peroxidase</fullName>
    </alternativeName>
    <alternativeName>
        <fullName evidence="6">Thioredoxin-dependent peroxiredoxin</fullName>
    </alternativeName>
</protein>
<dbReference type="PROSITE" id="PS51352">
    <property type="entry name" value="THIOREDOXIN_2"/>
    <property type="match status" value="1"/>
</dbReference>
<organism evidence="8 9">
    <name type="scientific">Vibrio splendidus</name>
    <dbReference type="NCBI Taxonomy" id="29497"/>
    <lineage>
        <taxon>Bacteria</taxon>
        <taxon>Pseudomonadati</taxon>
        <taxon>Pseudomonadota</taxon>
        <taxon>Gammaproteobacteria</taxon>
        <taxon>Vibrionales</taxon>
        <taxon>Vibrionaceae</taxon>
        <taxon>Vibrio</taxon>
    </lineage>
</organism>
<dbReference type="RefSeq" id="WP_017085910.1">
    <property type="nucleotide sequence ID" value="NZ_CAWNZY010000110.1"/>
</dbReference>
<keyword evidence="3 6" id="KW-0560">Oxidoreductase</keyword>
<comment type="subunit">
    <text evidence="6">Homodimer.</text>
</comment>
<dbReference type="Proteomes" id="UP000244080">
    <property type="component" value="Unassembled WGS sequence"/>
</dbReference>
<feature type="disulfide bond" description="Redox-active" evidence="6">
    <location>
        <begin position="60"/>
        <end position="94"/>
    </location>
</feature>
<dbReference type="PROSITE" id="PS01265">
    <property type="entry name" value="TPX"/>
    <property type="match status" value="1"/>
</dbReference>
<evidence type="ECO:0000256" key="6">
    <source>
        <dbReference type="HAMAP-Rule" id="MF_00269"/>
    </source>
</evidence>
<evidence type="ECO:0000256" key="1">
    <source>
        <dbReference type="ARBA" id="ARBA00022559"/>
    </source>
</evidence>
<evidence type="ECO:0000313" key="9">
    <source>
        <dbReference type="Proteomes" id="UP000244080"/>
    </source>
</evidence>
<dbReference type="EMBL" id="PIGA01000093">
    <property type="protein sequence ID" value="PTP11290.1"/>
    <property type="molecule type" value="Genomic_DNA"/>
</dbReference>
<name>A0A2T5DW64_VIBSP</name>
<dbReference type="AlphaFoldDB" id="A0A2T5DW64"/>
<dbReference type="InterPro" id="IPR002065">
    <property type="entry name" value="TPX"/>
</dbReference>
<dbReference type="NCBIfam" id="NF001808">
    <property type="entry name" value="PRK00522.1"/>
    <property type="match status" value="1"/>
</dbReference>
<evidence type="ECO:0000259" key="7">
    <source>
        <dbReference type="PROSITE" id="PS51352"/>
    </source>
</evidence>
<keyword evidence="2 6" id="KW-0049">Antioxidant</keyword>
<dbReference type="HAMAP" id="MF_00269">
    <property type="entry name" value="Tpx"/>
    <property type="match status" value="1"/>
</dbReference>
<proteinExistence type="inferred from homology"/>
<dbReference type="InterPro" id="IPR036249">
    <property type="entry name" value="Thioredoxin-like_sf"/>
</dbReference>
<comment type="catalytic activity">
    <reaction evidence="6">
        <text>a hydroperoxide + [thioredoxin]-dithiol = an alcohol + [thioredoxin]-disulfide + H2O</text>
        <dbReference type="Rhea" id="RHEA:62620"/>
        <dbReference type="Rhea" id="RHEA-COMP:10698"/>
        <dbReference type="Rhea" id="RHEA-COMP:10700"/>
        <dbReference type="ChEBI" id="CHEBI:15377"/>
        <dbReference type="ChEBI" id="CHEBI:29950"/>
        <dbReference type="ChEBI" id="CHEBI:30879"/>
        <dbReference type="ChEBI" id="CHEBI:35924"/>
        <dbReference type="ChEBI" id="CHEBI:50058"/>
        <dbReference type="EC" id="1.11.1.24"/>
    </reaction>
</comment>
<keyword evidence="5 6" id="KW-0676">Redox-active center</keyword>
<dbReference type="InterPro" id="IPR013740">
    <property type="entry name" value="Redoxin"/>
</dbReference>
<dbReference type="InterPro" id="IPR050455">
    <property type="entry name" value="Tpx_Peroxidase_subfamily"/>
</dbReference>
<dbReference type="EC" id="1.11.1.24" evidence="6"/>
<comment type="caution">
    <text evidence="8">The sequence shown here is derived from an EMBL/GenBank/DDBJ whole genome shotgun (WGS) entry which is preliminary data.</text>
</comment>
<evidence type="ECO:0000256" key="2">
    <source>
        <dbReference type="ARBA" id="ARBA00022862"/>
    </source>
</evidence>
<dbReference type="CDD" id="cd03014">
    <property type="entry name" value="PRX_Atyp2cys"/>
    <property type="match status" value="1"/>
</dbReference>
<dbReference type="InterPro" id="IPR018219">
    <property type="entry name" value="Tpx_CS"/>
</dbReference>
<dbReference type="PANTHER" id="PTHR43110:SF1">
    <property type="entry name" value="THIOL PEROXIDASE"/>
    <property type="match status" value="1"/>
</dbReference>
<dbReference type="GO" id="GO:0008379">
    <property type="term" value="F:thioredoxin peroxidase activity"/>
    <property type="evidence" value="ECO:0007669"/>
    <property type="project" value="UniProtKB-UniRule"/>
</dbReference>
<evidence type="ECO:0000256" key="4">
    <source>
        <dbReference type="ARBA" id="ARBA00023157"/>
    </source>
</evidence>